<keyword evidence="3" id="KW-1185">Reference proteome</keyword>
<comment type="caution">
    <text evidence="2">The sequence shown here is derived from an EMBL/GenBank/DDBJ whole genome shotgun (WGS) entry which is preliminary data.</text>
</comment>
<evidence type="ECO:0000256" key="1">
    <source>
        <dbReference type="SAM" id="MobiDB-lite"/>
    </source>
</evidence>
<name>A0AAV6GTA1_9TELE</name>
<evidence type="ECO:0000313" key="3">
    <source>
        <dbReference type="Proteomes" id="UP000823561"/>
    </source>
</evidence>
<dbReference type="Proteomes" id="UP000823561">
    <property type="component" value="Chromosome 7"/>
</dbReference>
<accession>A0AAV6GTA1</accession>
<dbReference type="EMBL" id="JADWDJ010000007">
    <property type="protein sequence ID" value="KAG5278095.1"/>
    <property type="molecule type" value="Genomic_DNA"/>
</dbReference>
<organism evidence="2 3">
    <name type="scientific">Alosa alosa</name>
    <name type="common">allis shad</name>
    <dbReference type="NCBI Taxonomy" id="278164"/>
    <lineage>
        <taxon>Eukaryota</taxon>
        <taxon>Metazoa</taxon>
        <taxon>Chordata</taxon>
        <taxon>Craniata</taxon>
        <taxon>Vertebrata</taxon>
        <taxon>Euteleostomi</taxon>
        <taxon>Actinopterygii</taxon>
        <taxon>Neopterygii</taxon>
        <taxon>Teleostei</taxon>
        <taxon>Clupei</taxon>
        <taxon>Clupeiformes</taxon>
        <taxon>Clupeoidei</taxon>
        <taxon>Clupeidae</taxon>
        <taxon>Alosa</taxon>
    </lineage>
</organism>
<gene>
    <name evidence="2" type="ORF">AALO_G00095130</name>
</gene>
<dbReference type="AlphaFoldDB" id="A0AAV6GTA1"/>
<sequence length="71" mass="8192">MFPAGQQPDPHPAPERSRPQPNRPTRRLDLRKEDLIRISSQRCSPSLGPFAHFQQEPLPRRFVIQVLTKPA</sequence>
<proteinExistence type="predicted"/>
<feature type="region of interest" description="Disordered" evidence="1">
    <location>
        <begin position="1"/>
        <end position="31"/>
    </location>
</feature>
<reference evidence="2" key="1">
    <citation type="submission" date="2020-10" db="EMBL/GenBank/DDBJ databases">
        <title>Chromosome-scale genome assembly of the Allis shad, Alosa alosa.</title>
        <authorList>
            <person name="Margot Z."/>
            <person name="Christophe K."/>
            <person name="Cabau C."/>
            <person name="Louis A."/>
            <person name="Berthelot C."/>
            <person name="Parey E."/>
            <person name="Roest Crollius H."/>
            <person name="Montfort J."/>
            <person name="Robinson-Rechavi M."/>
            <person name="Bucao C."/>
            <person name="Bouchez O."/>
            <person name="Gislard M."/>
            <person name="Lluch J."/>
            <person name="Milhes M."/>
            <person name="Lampietro C."/>
            <person name="Lopez Roques C."/>
            <person name="Donnadieu C."/>
            <person name="Braasch I."/>
            <person name="Desvignes T."/>
            <person name="Postlethwait J."/>
            <person name="Bobe J."/>
            <person name="Guiguen Y."/>
        </authorList>
    </citation>
    <scope>NUCLEOTIDE SEQUENCE</scope>
    <source>
        <strain evidence="2">M-15738</strain>
        <tissue evidence="2">Blood</tissue>
    </source>
</reference>
<evidence type="ECO:0000313" key="2">
    <source>
        <dbReference type="EMBL" id="KAG5278095.1"/>
    </source>
</evidence>
<protein>
    <submittedName>
        <fullName evidence="2">Uncharacterized protein</fullName>
    </submittedName>
</protein>